<keyword evidence="3" id="KW-0863">Zinc-finger</keyword>
<keyword evidence="2" id="KW-0479">Metal-binding</keyword>
<keyword evidence="5" id="KW-0539">Nucleus</keyword>
<dbReference type="Pfam" id="PF07227">
    <property type="entry name" value="PHD_Oberon"/>
    <property type="match status" value="1"/>
</dbReference>
<dbReference type="InterPro" id="IPR032881">
    <property type="entry name" value="Oberon-like_PHD"/>
</dbReference>
<evidence type="ECO:0000256" key="2">
    <source>
        <dbReference type="ARBA" id="ARBA00022723"/>
    </source>
</evidence>
<dbReference type="AlphaFoldDB" id="A0A9K3IQ85"/>
<organism evidence="7 8">
    <name type="scientific">Helianthus annuus</name>
    <name type="common">Common sunflower</name>
    <dbReference type="NCBI Taxonomy" id="4232"/>
    <lineage>
        <taxon>Eukaryota</taxon>
        <taxon>Viridiplantae</taxon>
        <taxon>Streptophyta</taxon>
        <taxon>Embryophyta</taxon>
        <taxon>Tracheophyta</taxon>
        <taxon>Spermatophyta</taxon>
        <taxon>Magnoliopsida</taxon>
        <taxon>eudicotyledons</taxon>
        <taxon>Gunneridae</taxon>
        <taxon>Pentapetalae</taxon>
        <taxon>asterids</taxon>
        <taxon>campanulids</taxon>
        <taxon>Asterales</taxon>
        <taxon>Asteraceae</taxon>
        <taxon>Asteroideae</taxon>
        <taxon>Heliantheae alliance</taxon>
        <taxon>Heliantheae</taxon>
        <taxon>Helianthus</taxon>
    </lineage>
</organism>
<accession>A0A9K3IQ85</accession>
<evidence type="ECO:0000259" key="6">
    <source>
        <dbReference type="Pfam" id="PF07227"/>
    </source>
</evidence>
<evidence type="ECO:0000256" key="4">
    <source>
        <dbReference type="ARBA" id="ARBA00022833"/>
    </source>
</evidence>
<reference evidence="7" key="1">
    <citation type="journal article" date="2017" name="Nature">
        <title>The sunflower genome provides insights into oil metabolism, flowering and Asterid evolution.</title>
        <authorList>
            <person name="Badouin H."/>
            <person name="Gouzy J."/>
            <person name="Grassa C.J."/>
            <person name="Murat F."/>
            <person name="Staton S.E."/>
            <person name="Cottret L."/>
            <person name="Lelandais-Briere C."/>
            <person name="Owens G.L."/>
            <person name="Carrere S."/>
            <person name="Mayjonade B."/>
            <person name="Legrand L."/>
            <person name="Gill N."/>
            <person name="Kane N.C."/>
            <person name="Bowers J.E."/>
            <person name="Hubner S."/>
            <person name="Bellec A."/>
            <person name="Berard A."/>
            <person name="Berges H."/>
            <person name="Blanchet N."/>
            <person name="Boniface M.C."/>
            <person name="Brunel D."/>
            <person name="Catrice O."/>
            <person name="Chaidir N."/>
            <person name="Claudel C."/>
            <person name="Donnadieu C."/>
            <person name="Faraut T."/>
            <person name="Fievet G."/>
            <person name="Helmstetter N."/>
            <person name="King M."/>
            <person name="Knapp S.J."/>
            <person name="Lai Z."/>
            <person name="Le Paslier M.C."/>
            <person name="Lippi Y."/>
            <person name="Lorenzon L."/>
            <person name="Mandel J.R."/>
            <person name="Marage G."/>
            <person name="Marchand G."/>
            <person name="Marquand E."/>
            <person name="Bret-Mestries E."/>
            <person name="Morien E."/>
            <person name="Nambeesan S."/>
            <person name="Nguyen T."/>
            <person name="Pegot-Espagnet P."/>
            <person name="Pouilly N."/>
            <person name="Raftis F."/>
            <person name="Sallet E."/>
            <person name="Schiex T."/>
            <person name="Thomas J."/>
            <person name="Vandecasteele C."/>
            <person name="Vares D."/>
            <person name="Vear F."/>
            <person name="Vautrin S."/>
            <person name="Crespi M."/>
            <person name="Mangin B."/>
            <person name="Burke J.M."/>
            <person name="Salse J."/>
            <person name="Munos S."/>
            <person name="Vincourt P."/>
            <person name="Rieseberg L.H."/>
            <person name="Langlade N.B."/>
        </authorList>
    </citation>
    <scope>NUCLEOTIDE SEQUENCE</scope>
    <source>
        <tissue evidence="7">Leaves</tissue>
    </source>
</reference>
<evidence type="ECO:0000256" key="5">
    <source>
        <dbReference type="ARBA" id="ARBA00023242"/>
    </source>
</evidence>
<dbReference type="PRINTS" id="PR01544">
    <property type="entry name" value="ARATH130DUF"/>
</dbReference>
<name>A0A9K3IQ85_HELAN</name>
<comment type="caution">
    <text evidence="7">The sequence shown here is derived from an EMBL/GenBank/DDBJ whole genome shotgun (WGS) entry which is preliminary data.</text>
</comment>
<dbReference type="Gramene" id="mRNA:HanXRQr2_Chr06g0242411">
    <property type="protein sequence ID" value="CDS:HanXRQr2_Chr06g0242411.1"/>
    <property type="gene ID" value="HanXRQr2_Chr06g0242411"/>
</dbReference>
<reference evidence="7" key="2">
    <citation type="submission" date="2020-06" db="EMBL/GenBank/DDBJ databases">
        <title>Helianthus annuus Genome sequencing and assembly Release 2.</title>
        <authorList>
            <person name="Gouzy J."/>
            <person name="Langlade N."/>
            <person name="Munos S."/>
        </authorList>
    </citation>
    <scope>NUCLEOTIDE SEQUENCE</scope>
    <source>
        <tissue evidence="7">Leaves</tissue>
    </source>
</reference>
<proteinExistence type="predicted"/>
<dbReference type="PANTHER" id="PTHR21736">
    <property type="entry name" value="VERNALIZATION-INSENSITIVE PROTEIN 3"/>
    <property type="match status" value="1"/>
</dbReference>
<gene>
    <name evidence="7" type="ORF">HanXRQr2_Chr06g0242411</name>
</gene>
<dbReference type="Proteomes" id="UP000215914">
    <property type="component" value="Unassembled WGS sequence"/>
</dbReference>
<evidence type="ECO:0000256" key="1">
    <source>
        <dbReference type="ARBA" id="ARBA00004123"/>
    </source>
</evidence>
<evidence type="ECO:0000256" key="3">
    <source>
        <dbReference type="ARBA" id="ARBA00022771"/>
    </source>
</evidence>
<protein>
    <recommendedName>
        <fullName evidence="6">Oberon-like PHD finger domain-containing protein</fullName>
    </recommendedName>
</protein>
<feature type="domain" description="Oberon-like PHD finger" evidence="6">
    <location>
        <begin position="1"/>
        <end position="91"/>
    </location>
</feature>
<evidence type="ECO:0000313" key="8">
    <source>
        <dbReference type="Proteomes" id="UP000215914"/>
    </source>
</evidence>
<dbReference type="GO" id="GO:0008270">
    <property type="term" value="F:zinc ion binding"/>
    <property type="evidence" value="ECO:0007669"/>
    <property type="project" value="UniProtKB-KW"/>
</dbReference>
<evidence type="ECO:0000313" key="7">
    <source>
        <dbReference type="EMBL" id="KAF5800942.1"/>
    </source>
</evidence>
<dbReference type="EMBL" id="MNCJ02000321">
    <property type="protein sequence ID" value="KAF5800942.1"/>
    <property type="molecule type" value="Genomic_DNA"/>
</dbReference>
<comment type="subcellular location">
    <subcellularLocation>
        <location evidence="1">Nucleus</location>
    </subcellularLocation>
</comment>
<dbReference type="PANTHER" id="PTHR21736:SF38">
    <property type="entry name" value="PROTEIN OBERON 3"/>
    <property type="match status" value="1"/>
</dbReference>
<sequence>MCHVCLNFDFASQTYSWIGCDVCSHQCHAICSAQKNIIKPRQSLKGPAGTIEMEFNRLCCGHASEMFGFIKDVFKSCAEQWCMETLIKELE</sequence>
<dbReference type="InterPro" id="IPR004082">
    <property type="entry name" value="OBERON"/>
</dbReference>
<keyword evidence="4" id="KW-0862">Zinc</keyword>
<keyword evidence="8" id="KW-1185">Reference proteome</keyword>
<dbReference type="GO" id="GO:0005634">
    <property type="term" value="C:nucleus"/>
    <property type="evidence" value="ECO:0007669"/>
    <property type="project" value="UniProtKB-SubCell"/>
</dbReference>